<dbReference type="STRING" id="1802399.A3E39_03965"/>
<dbReference type="InterPro" id="IPR036850">
    <property type="entry name" value="NDK-like_dom_sf"/>
</dbReference>
<dbReference type="SUPFAM" id="SSF54919">
    <property type="entry name" value="Nucleoside diphosphate kinase, NDK"/>
    <property type="match status" value="1"/>
</dbReference>
<comment type="similarity">
    <text evidence="2 6">Belongs to the NDK family.</text>
</comment>
<evidence type="ECO:0000256" key="5">
    <source>
        <dbReference type="ARBA" id="ARBA00022777"/>
    </source>
</evidence>
<dbReference type="AlphaFoldDB" id="A0A1F7UP04"/>
<evidence type="ECO:0000256" key="6">
    <source>
        <dbReference type="PROSITE-ProRule" id="PRU00706"/>
    </source>
</evidence>
<accession>A0A1F7UP04</accession>
<comment type="cofactor">
    <cofactor evidence="1">
        <name>Mg(2+)</name>
        <dbReference type="ChEBI" id="CHEBI:18420"/>
    </cofactor>
</comment>
<comment type="caution">
    <text evidence="8">The sequence shown here is derived from an EMBL/GenBank/DDBJ whole genome shotgun (WGS) entry which is preliminary data.</text>
</comment>
<evidence type="ECO:0000313" key="9">
    <source>
        <dbReference type="Proteomes" id="UP000176603"/>
    </source>
</evidence>
<evidence type="ECO:0000256" key="4">
    <source>
        <dbReference type="ARBA" id="ARBA00022679"/>
    </source>
</evidence>
<dbReference type="GO" id="GO:0004550">
    <property type="term" value="F:nucleoside diphosphate kinase activity"/>
    <property type="evidence" value="ECO:0007669"/>
    <property type="project" value="UniProtKB-EC"/>
</dbReference>
<reference evidence="8 9" key="1">
    <citation type="journal article" date="2016" name="Nat. Commun.">
        <title>Thousands of microbial genomes shed light on interconnected biogeochemical processes in an aquifer system.</title>
        <authorList>
            <person name="Anantharaman K."/>
            <person name="Brown C.T."/>
            <person name="Hug L.A."/>
            <person name="Sharon I."/>
            <person name="Castelle C.J."/>
            <person name="Probst A.J."/>
            <person name="Thomas B.C."/>
            <person name="Singh A."/>
            <person name="Wilkins M.J."/>
            <person name="Karaoz U."/>
            <person name="Brodie E.L."/>
            <person name="Williams K.H."/>
            <person name="Hubbard S.S."/>
            <person name="Banfield J.F."/>
        </authorList>
    </citation>
    <scope>NUCLEOTIDE SEQUENCE [LARGE SCALE GENOMIC DNA]</scope>
</reference>
<feature type="domain" description="Nucleoside diphosphate kinase-like" evidence="7">
    <location>
        <begin position="4"/>
        <end position="180"/>
    </location>
</feature>
<keyword evidence="5" id="KW-0418">Kinase</keyword>
<evidence type="ECO:0000256" key="1">
    <source>
        <dbReference type="ARBA" id="ARBA00001946"/>
    </source>
</evidence>
<sequence>MANLEQTLVLVKPDGVSRGLVGEIITRFERIGLKITAMKMILPKHGDVDRHYELTEEWMQGVYEKAKKKYADLGQKFPYSDHKSYGESIKTGLVEFLKSGPIVAIVLEGEQSVALVRKLVGATEPMSAPPGTIRGDFSLDSYALSNAQNRPLRNLIHASGTVEEAKKEVAIWFTDAELHHYEHVLGSALYNSSFFLPKK</sequence>
<dbReference type="CDD" id="cd04413">
    <property type="entry name" value="NDPk_I"/>
    <property type="match status" value="1"/>
</dbReference>
<name>A0A1F7UP04_9BACT</name>
<evidence type="ECO:0000256" key="2">
    <source>
        <dbReference type="ARBA" id="ARBA00008142"/>
    </source>
</evidence>
<dbReference type="PANTHER" id="PTHR11349">
    <property type="entry name" value="NUCLEOSIDE DIPHOSPHATE KINASE"/>
    <property type="match status" value="1"/>
</dbReference>
<dbReference type="Gene3D" id="3.30.70.141">
    <property type="entry name" value="Nucleoside diphosphate kinase-like domain"/>
    <property type="match status" value="1"/>
</dbReference>
<organism evidence="8 9">
    <name type="scientific">Candidatus Uhrbacteria bacterium RIFCSPHIGHO2_12_FULL_60_25</name>
    <dbReference type="NCBI Taxonomy" id="1802399"/>
    <lineage>
        <taxon>Bacteria</taxon>
        <taxon>Candidatus Uhriibacteriota</taxon>
    </lineage>
</organism>
<dbReference type="EMBL" id="MGEH01000009">
    <property type="protein sequence ID" value="OGL79437.1"/>
    <property type="molecule type" value="Genomic_DNA"/>
</dbReference>
<evidence type="ECO:0000256" key="3">
    <source>
        <dbReference type="ARBA" id="ARBA00012966"/>
    </source>
</evidence>
<dbReference type="InterPro" id="IPR034907">
    <property type="entry name" value="NDK-like_dom"/>
</dbReference>
<dbReference type="Pfam" id="PF00334">
    <property type="entry name" value="NDK"/>
    <property type="match status" value="2"/>
</dbReference>
<evidence type="ECO:0000313" key="8">
    <source>
        <dbReference type="EMBL" id="OGL79437.1"/>
    </source>
</evidence>
<dbReference type="Proteomes" id="UP000176603">
    <property type="component" value="Unassembled WGS sequence"/>
</dbReference>
<protein>
    <recommendedName>
        <fullName evidence="3">nucleoside-diphosphate kinase</fullName>
        <ecNumber evidence="3">2.7.4.6</ecNumber>
    </recommendedName>
</protein>
<dbReference type="PROSITE" id="PS51374">
    <property type="entry name" value="NDPK_LIKE"/>
    <property type="match status" value="1"/>
</dbReference>
<keyword evidence="4" id="KW-0808">Transferase</keyword>
<gene>
    <name evidence="8" type="ORF">A3E39_03965</name>
</gene>
<dbReference type="EC" id="2.7.4.6" evidence="3"/>
<dbReference type="SMART" id="SM00562">
    <property type="entry name" value="NDK"/>
    <property type="match status" value="1"/>
</dbReference>
<evidence type="ECO:0000259" key="7">
    <source>
        <dbReference type="SMART" id="SM00562"/>
    </source>
</evidence>
<comment type="caution">
    <text evidence="6">Lacks conserved residue(s) required for the propagation of feature annotation.</text>
</comment>
<proteinExistence type="inferred from homology"/>